<feature type="region of interest" description="Disordered" evidence="1">
    <location>
        <begin position="1"/>
        <end position="26"/>
    </location>
</feature>
<dbReference type="WBParaSite" id="maker-unitig_25285-snap-gene-0.2-mRNA-1">
    <property type="protein sequence ID" value="maker-unitig_25285-snap-gene-0.2-mRNA-1"/>
    <property type="gene ID" value="maker-unitig_25285-snap-gene-0.2"/>
</dbReference>
<evidence type="ECO:0000256" key="1">
    <source>
        <dbReference type="SAM" id="MobiDB-lite"/>
    </source>
</evidence>
<dbReference type="SUPFAM" id="SSF47576">
    <property type="entry name" value="Calponin-homology domain, CH-domain"/>
    <property type="match status" value="1"/>
</dbReference>
<dbReference type="Proteomes" id="UP000095280">
    <property type="component" value="Unplaced"/>
</dbReference>
<name>A0A1I8F9Q3_9PLAT</name>
<accession>A0A1I8F9Q3</accession>
<organism evidence="2 3">
    <name type="scientific">Macrostomum lignano</name>
    <dbReference type="NCBI Taxonomy" id="282301"/>
    <lineage>
        <taxon>Eukaryota</taxon>
        <taxon>Metazoa</taxon>
        <taxon>Spiralia</taxon>
        <taxon>Lophotrochozoa</taxon>
        <taxon>Platyhelminthes</taxon>
        <taxon>Rhabditophora</taxon>
        <taxon>Macrostomorpha</taxon>
        <taxon>Macrostomida</taxon>
        <taxon>Macrostomidae</taxon>
        <taxon>Macrostomum</taxon>
    </lineage>
</organism>
<keyword evidence="2" id="KW-1185">Reference proteome</keyword>
<proteinExistence type="predicted"/>
<reference evidence="3" key="1">
    <citation type="submission" date="2016-11" db="UniProtKB">
        <authorList>
            <consortium name="WormBaseParasite"/>
        </authorList>
    </citation>
    <scope>IDENTIFICATION</scope>
</reference>
<dbReference type="AlphaFoldDB" id="A0A1I8F9Q3"/>
<evidence type="ECO:0000313" key="2">
    <source>
        <dbReference type="Proteomes" id="UP000095280"/>
    </source>
</evidence>
<sequence length="183" mass="19824">MAKHVDAPGTIVLNEASPGGGESASKSAMNKFKAMDARRARLNNRMTRRLQKRLEALAVSRRASKRSAAVKQWQAAAAVGNGGLWSAGGRAKAVGPRAAEDLKRTQSAATIKQCLLDWCKAVTAPIGNGFHPEAFDFNELSAANRKRNFELAFETAESTPESHRYSRRIAGNHAPAITRLSPW</sequence>
<dbReference type="InterPro" id="IPR036872">
    <property type="entry name" value="CH_dom_sf"/>
</dbReference>
<protein>
    <submittedName>
        <fullName evidence="3">BZIP domain-containing protein</fullName>
    </submittedName>
</protein>
<evidence type="ECO:0000313" key="3">
    <source>
        <dbReference type="WBParaSite" id="maker-unitig_25285-snap-gene-0.2-mRNA-1"/>
    </source>
</evidence>